<dbReference type="GO" id="GO:0043138">
    <property type="term" value="F:3'-5' DNA helicase activity"/>
    <property type="evidence" value="ECO:0007669"/>
    <property type="project" value="TreeGrafter"/>
</dbReference>
<dbReference type="Proteomes" id="UP000051655">
    <property type="component" value="Unassembled WGS sequence"/>
</dbReference>
<organism evidence="6 7">
    <name type="scientific">Weissella kandleri</name>
    <dbReference type="NCBI Taxonomy" id="1616"/>
    <lineage>
        <taxon>Bacteria</taxon>
        <taxon>Bacillati</taxon>
        <taxon>Bacillota</taxon>
        <taxon>Bacilli</taxon>
        <taxon>Lactobacillales</taxon>
        <taxon>Lactobacillaceae</taxon>
        <taxon>Weissella</taxon>
    </lineage>
</organism>
<dbReference type="GO" id="GO:0005524">
    <property type="term" value="F:ATP binding"/>
    <property type="evidence" value="ECO:0007669"/>
    <property type="project" value="UniProtKB-KW"/>
</dbReference>
<name>A0A0R2JBU6_9LACO</name>
<sequence>MQIKNIKLMVGRKTYVNAEKLGSLCLSLMPLIEYQYRVSPAIIQGVCQRCDAKIDEQYSILQQQRLIIYCWRCTTMGPTVKSDGHFIYVQKITPPEQCVIEFNWAGALTEKQAKVAQQQIRAWRQKRAHLMYAVTGAGKTETLLPLLKVALENGQNIALVAPRRDVVVELSQRLAPIFPELITSLYGGHTDYIARPLVICTIHQLMNFHQNFDLIIIDEVDAFPYAGNRALKNVLQGSLKQEGITHYLSATPPVNLRWLVTVGKIEQSFLAVRYHGHQLPMLKFRRINDWRKNLPGWFLELLREVVQRGRQWLIFVPTIQDVAVISSQLLDVGDFAGLSSQSADRNLQIQRFRNDELKGLVTTTILERGVTFGALDVFILGADESIYTKANLIQIAGRVGRRKKTPDGLALALGQEYTVKLTNINSVNKRIKISPISTIFLFSMSIFVEATREGEENKWNISRYR</sequence>
<dbReference type="GO" id="GO:0006310">
    <property type="term" value="P:DNA recombination"/>
    <property type="evidence" value="ECO:0007669"/>
    <property type="project" value="TreeGrafter"/>
</dbReference>
<dbReference type="PROSITE" id="PS51192">
    <property type="entry name" value="HELICASE_ATP_BIND_1"/>
    <property type="match status" value="1"/>
</dbReference>
<dbReference type="GO" id="GO:0006270">
    <property type="term" value="P:DNA replication initiation"/>
    <property type="evidence" value="ECO:0007669"/>
    <property type="project" value="TreeGrafter"/>
</dbReference>
<evidence type="ECO:0000313" key="6">
    <source>
        <dbReference type="EMBL" id="KRN74771.1"/>
    </source>
</evidence>
<evidence type="ECO:0000256" key="2">
    <source>
        <dbReference type="ARBA" id="ARBA00022840"/>
    </source>
</evidence>
<gene>
    <name evidence="6" type="ORF">IV73_GL001047</name>
</gene>
<evidence type="ECO:0000256" key="3">
    <source>
        <dbReference type="ARBA" id="ARBA00023125"/>
    </source>
</evidence>
<dbReference type="EMBL" id="JQBP01000005">
    <property type="protein sequence ID" value="KRN74771.1"/>
    <property type="molecule type" value="Genomic_DNA"/>
</dbReference>
<dbReference type="InterPro" id="IPR006935">
    <property type="entry name" value="Helicase/UvrB_N"/>
</dbReference>
<dbReference type="PROSITE" id="PS51194">
    <property type="entry name" value="HELICASE_CTER"/>
    <property type="match status" value="1"/>
</dbReference>
<accession>A0A0R2JBU6</accession>
<keyword evidence="2" id="KW-0067">ATP-binding</keyword>
<keyword evidence="3" id="KW-0238">DNA-binding</keyword>
<proteinExistence type="predicted"/>
<reference evidence="6 7" key="1">
    <citation type="journal article" date="2015" name="Genome Announc.">
        <title>Expanding the biotechnology potential of lactobacilli through comparative genomics of 213 strains and associated genera.</title>
        <authorList>
            <person name="Sun Z."/>
            <person name="Harris H.M."/>
            <person name="McCann A."/>
            <person name="Guo C."/>
            <person name="Argimon S."/>
            <person name="Zhang W."/>
            <person name="Yang X."/>
            <person name="Jeffery I.B."/>
            <person name="Cooney J.C."/>
            <person name="Kagawa T.F."/>
            <person name="Liu W."/>
            <person name="Song Y."/>
            <person name="Salvetti E."/>
            <person name="Wrobel A."/>
            <person name="Rasinkangas P."/>
            <person name="Parkhill J."/>
            <person name="Rea M.C."/>
            <person name="O'Sullivan O."/>
            <person name="Ritari J."/>
            <person name="Douillard F.P."/>
            <person name="Paul Ross R."/>
            <person name="Yang R."/>
            <person name="Briner A.E."/>
            <person name="Felis G.E."/>
            <person name="de Vos W.M."/>
            <person name="Barrangou R."/>
            <person name="Klaenhammer T.R."/>
            <person name="Caufield P.W."/>
            <person name="Cui Y."/>
            <person name="Zhang H."/>
            <person name="O'Toole P.W."/>
        </authorList>
    </citation>
    <scope>NUCLEOTIDE SEQUENCE [LARGE SCALE GENOMIC DNA]</scope>
    <source>
        <strain evidence="6 7">DSM 20593</strain>
    </source>
</reference>
<evidence type="ECO:0000259" key="5">
    <source>
        <dbReference type="PROSITE" id="PS51194"/>
    </source>
</evidence>
<dbReference type="InterPro" id="IPR027417">
    <property type="entry name" value="P-loop_NTPase"/>
</dbReference>
<dbReference type="STRING" id="1616.IV73_GL001047"/>
<dbReference type="PANTHER" id="PTHR30580">
    <property type="entry name" value="PRIMOSOMAL PROTEIN N"/>
    <property type="match status" value="1"/>
</dbReference>
<dbReference type="GO" id="GO:0006302">
    <property type="term" value="P:double-strand break repair"/>
    <property type="evidence" value="ECO:0007669"/>
    <property type="project" value="TreeGrafter"/>
</dbReference>
<dbReference type="GO" id="GO:0003677">
    <property type="term" value="F:DNA binding"/>
    <property type="evidence" value="ECO:0007669"/>
    <property type="project" value="UniProtKB-KW"/>
</dbReference>
<dbReference type="InterPro" id="IPR014001">
    <property type="entry name" value="Helicase_ATP-bd"/>
</dbReference>
<feature type="domain" description="Helicase C-terminal" evidence="5">
    <location>
        <begin position="297"/>
        <end position="442"/>
    </location>
</feature>
<keyword evidence="1" id="KW-0547">Nucleotide-binding</keyword>
<evidence type="ECO:0000259" key="4">
    <source>
        <dbReference type="PROSITE" id="PS51192"/>
    </source>
</evidence>
<dbReference type="SUPFAM" id="SSF52540">
    <property type="entry name" value="P-loop containing nucleoside triphosphate hydrolases"/>
    <property type="match status" value="1"/>
</dbReference>
<dbReference type="AlphaFoldDB" id="A0A0R2JBU6"/>
<evidence type="ECO:0000313" key="7">
    <source>
        <dbReference type="Proteomes" id="UP000051655"/>
    </source>
</evidence>
<dbReference type="GO" id="GO:0016787">
    <property type="term" value="F:hydrolase activity"/>
    <property type="evidence" value="ECO:0007669"/>
    <property type="project" value="InterPro"/>
</dbReference>
<comment type="caution">
    <text evidence="6">The sequence shown here is derived from an EMBL/GenBank/DDBJ whole genome shotgun (WGS) entry which is preliminary data.</text>
</comment>
<feature type="domain" description="Helicase ATP-binding" evidence="4">
    <location>
        <begin position="120"/>
        <end position="270"/>
    </location>
</feature>
<dbReference type="OrthoDB" id="2077914at2"/>
<protein>
    <submittedName>
        <fullName evidence="6">Uncharacterized protein</fullName>
    </submittedName>
</protein>
<dbReference type="InterPro" id="IPR001650">
    <property type="entry name" value="Helicase_C-like"/>
</dbReference>
<dbReference type="Pfam" id="PF00271">
    <property type="entry name" value="Helicase_C"/>
    <property type="match status" value="1"/>
</dbReference>
<dbReference type="SMART" id="SM00490">
    <property type="entry name" value="HELICc"/>
    <property type="match status" value="1"/>
</dbReference>
<dbReference type="PANTHER" id="PTHR30580:SF1">
    <property type="entry name" value="COMF OPERON PROTEIN 1"/>
    <property type="match status" value="1"/>
</dbReference>
<keyword evidence="7" id="KW-1185">Reference proteome</keyword>
<dbReference type="Gene3D" id="3.40.50.300">
    <property type="entry name" value="P-loop containing nucleotide triphosphate hydrolases"/>
    <property type="match status" value="2"/>
</dbReference>
<dbReference type="SMART" id="SM00487">
    <property type="entry name" value="DEXDc"/>
    <property type="match status" value="1"/>
</dbReference>
<dbReference type="PATRIC" id="fig|1616.3.peg.1070"/>
<dbReference type="Pfam" id="PF04851">
    <property type="entry name" value="ResIII"/>
    <property type="match status" value="1"/>
</dbReference>
<evidence type="ECO:0000256" key="1">
    <source>
        <dbReference type="ARBA" id="ARBA00022741"/>
    </source>
</evidence>